<dbReference type="CDD" id="cd01999">
    <property type="entry name" value="ASS"/>
    <property type="match status" value="1"/>
</dbReference>
<comment type="catalytic activity">
    <reaction evidence="10">
        <text>L-citrulline + L-aspartate + ATP = 2-(N(omega)-L-arginino)succinate + AMP + diphosphate + H(+)</text>
        <dbReference type="Rhea" id="RHEA:10932"/>
        <dbReference type="ChEBI" id="CHEBI:15378"/>
        <dbReference type="ChEBI" id="CHEBI:29991"/>
        <dbReference type="ChEBI" id="CHEBI:30616"/>
        <dbReference type="ChEBI" id="CHEBI:33019"/>
        <dbReference type="ChEBI" id="CHEBI:57472"/>
        <dbReference type="ChEBI" id="CHEBI:57743"/>
        <dbReference type="ChEBI" id="CHEBI:456215"/>
        <dbReference type="EC" id="6.3.4.5"/>
    </reaction>
</comment>
<dbReference type="SUPFAM" id="SSF52402">
    <property type="entry name" value="Adenine nucleotide alpha hydrolases-like"/>
    <property type="match status" value="1"/>
</dbReference>
<feature type="binding site" evidence="10">
    <location>
        <position position="272"/>
    </location>
    <ligand>
        <name>L-citrulline</name>
        <dbReference type="ChEBI" id="CHEBI:57743"/>
    </ligand>
</feature>
<evidence type="ECO:0000259" key="11">
    <source>
        <dbReference type="Pfam" id="PF00764"/>
    </source>
</evidence>
<evidence type="ECO:0000256" key="1">
    <source>
        <dbReference type="ARBA" id="ARBA00004967"/>
    </source>
</evidence>
<organism evidence="13 14">
    <name type="scientific">Companilactobacillus farciminis</name>
    <dbReference type="NCBI Taxonomy" id="1612"/>
    <lineage>
        <taxon>Bacteria</taxon>
        <taxon>Bacillati</taxon>
        <taxon>Bacillota</taxon>
        <taxon>Bacilli</taxon>
        <taxon>Lactobacillales</taxon>
        <taxon>Lactobacillaceae</taxon>
        <taxon>Companilactobacillus</taxon>
    </lineage>
</organism>
<dbReference type="Gene3D" id="1.20.5.470">
    <property type="entry name" value="Single helix bin"/>
    <property type="match status" value="1"/>
</dbReference>
<evidence type="ECO:0000256" key="10">
    <source>
        <dbReference type="HAMAP-Rule" id="MF_00005"/>
    </source>
</evidence>
<evidence type="ECO:0000256" key="7">
    <source>
        <dbReference type="ARBA" id="ARBA00022605"/>
    </source>
</evidence>
<keyword evidence="5 10" id="KW-0055">Arginine biosynthesis</keyword>
<feature type="binding site" evidence="10">
    <location>
        <position position="127"/>
    </location>
    <ligand>
        <name>L-citrulline</name>
        <dbReference type="ChEBI" id="CHEBI:57743"/>
    </ligand>
</feature>
<dbReference type="HAMAP" id="MF_00005">
    <property type="entry name" value="Arg_succ_synth_type1"/>
    <property type="match status" value="1"/>
</dbReference>
<keyword evidence="7 10" id="KW-0028">Amino-acid biosynthesis</keyword>
<dbReference type="Pfam" id="PF20979">
    <property type="entry name" value="Arginosuc_syn_C"/>
    <property type="match status" value="1"/>
</dbReference>
<feature type="binding site" evidence="10">
    <location>
        <position position="124"/>
    </location>
    <ligand>
        <name>L-aspartate</name>
        <dbReference type="ChEBI" id="CHEBI:29991"/>
    </ligand>
</feature>
<reference evidence="13" key="1">
    <citation type="journal article" date="2021" name="PeerJ">
        <title>Extensive microbial diversity within the chicken gut microbiome revealed by metagenomics and culture.</title>
        <authorList>
            <person name="Gilroy R."/>
            <person name="Ravi A."/>
            <person name="Getino M."/>
            <person name="Pursley I."/>
            <person name="Horton D.L."/>
            <person name="Alikhan N.F."/>
            <person name="Baker D."/>
            <person name="Gharbi K."/>
            <person name="Hall N."/>
            <person name="Watson M."/>
            <person name="Adriaenssens E.M."/>
            <person name="Foster-Nyarko E."/>
            <person name="Jarju S."/>
            <person name="Secka A."/>
            <person name="Antonio M."/>
            <person name="Oren A."/>
            <person name="Chaudhuri R.R."/>
            <person name="La Ragione R."/>
            <person name="Hildebrand F."/>
            <person name="Pallen M.J."/>
        </authorList>
    </citation>
    <scope>NUCLEOTIDE SEQUENCE</scope>
    <source>
        <strain evidence="13">7886</strain>
    </source>
</reference>
<dbReference type="GO" id="GO:0005524">
    <property type="term" value="F:ATP binding"/>
    <property type="evidence" value="ECO:0007669"/>
    <property type="project" value="UniProtKB-UniRule"/>
</dbReference>
<dbReference type="InterPro" id="IPR024074">
    <property type="entry name" value="AS_cat/multimer_dom_body"/>
</dbReference>
<evidence type="ECO:0000313" key="14">
    <source>
        <dbReference type="Proteomes" id="UP000747013"/>
    </source>
</evidence>
<feature type="domain" description="Arginosuccinate synthase-like N-terminal" evidence="11">
    <location>
        <begin position="6"/>
        <end position="165"/>
    </location>
</feature>
<dbReference type="PANTHER" id="PTHR11587:SF2">
    <property type="entry name" value="ARGININOSUCCINATE SYNTHASE"/>
    <property type="match status" value="1"/>
</dbReference>
<dbReference type="EMBL" id="DYWC01000084">
    <property type="protein sequence ID" value="HJF86491.1"/>
    <property type="molecule type" value="Genomic_DNA"/>
</dbReference>
<evidence type="ECO:0000259" key="12">
    <source>
        <dbReference type="Pfam" id="PF20979"/>
    </source>
</evidence>
<dbReference type="Proteomes" id="UP000747013">
    <property type="component" value="Unassembled WGS sequence"/>
</dbReference>
<dbReference type="AlphaFoldDB" id="A0A921LAX7"/>
<comment type="similarity">
    <text evidence="10">Belongs to the argininosuccinate synthase family. Type 1 subfamily.</text>
</comment>
<feature type="binding site" evidence="10">
    <location>
        <position position="119"/>
    </location>
    <ligand>
        <name>L-aspartate</name>
        <dbReference type="ChEBI" id="CHEBI:29991"/>
    </ligand>
</feature>
<dbReference type="Gene3D" id="3.40.50.620">
    <property type="entry name" value="HUPs"/>
    <property type="match status" value="1"/>
</dbReference>
<dbReference type="FunFam" id="1.20.5.470:FF:000002">
    <property type="entry name" value="Argininosuccinate synthase"/>
    <property type="match status" value="1"/>
</dbReference>
<evidence type="ECO:0000256" key="8">
    <source>
        <dbReference type="ARBA" id="ARBA00022741"/>
    </source>
</evidence>
<feature type="binding site" evidence="10">
    <location>
        <position position="260"/>
    </location>
    <ligand>
        <name>L-citrulline</name>
        <dbReference type="ChEBI" id="CHEBI:57743"/>
    </ligand>
</feature>
<feature type="domain" description="Arginosuccinate synthase C-terminal" evidence="12">
    <location>
        <begin position="174"/>
        <end position="391"/>
    </location>
</feature>
<dbReference type="PROSITE" id="PS00564">
    <property type="entry name" value="ARGININOSUCCIN_SYN_1"/>
    <property type="match status" value="1"/>
</dbReference>
<keyword evidence="6 10" id="KW-0436">Ligase</keyword>
<sequence length="413" mass="45601">MTETKKVVLAYSGGLDTSVAIPWLKNKGYDVIACCINVGEGKDLEFIKNKAIDAGAVDAIAIDALDEFADDYALVALQGHTLYEGIYPLLSALSRPLISKKLVEIAKENDAVAIAHGCTGKGNDQVRFEVAIHALAPEMTVLGPVRDWHWSREEEIEFAKEHNIPIPIDLDSPYSIDANIWGRANECGVLEDPWNEAPEDAFDITNPIEKTPDEPTSIEIAFEQGVPVSLDGEKMKFSDMIQELNVIAGENGIGRIDHIENRLVGIKSREVYETPAAAVLLKAHKELEDLTLERDLAHFKPYIEKELSDTIYNGLWFSPLMDSLLAFLHESQKTVNGVVKLKLFKGNVLVQGRKSPNSLYDKDLATYTSADSFDQEAAQGFIKLWGLPTQVSAQVSAKAAQQKNEVDHTEVNQ</sequence>
<gene>
    <name evidence="10" type="primary">argG</name>
    <name evidence="13" type="ORF">K8V88_03550</name>
</gene>
<dbReference type="GO" id="GO:0005737">
    <property type="term" value="C:cytoplasm"/>
    <property type="evidence" value="ECO:0007669"/>
    <property type="project" value="UniProtKB-SubCell"/>
</dbReference>
<dbReference type="InterPro" id="IPR048267">
    <property type="entry name" value="Arginosuc_syn_N"/>
</dbReference>
<dbReference type="PROSITE" id="PS00565">
    <property type="entry name" value="ARGININOSUCCIN_SYN_2"/>
    <property type="match status" value="1"/>
</dbReference>
<dbReference type="InterPro" id="IPR048268">
    <property type="entry name" value="Arginosuc_syn_C"/>
</dbReference>
<dbReference type="InterPro" id="IPR023434">
    <property type="entry name" value="Arginosuc_synth_type_1_subfam"/>
</dbReference>
<keyword evidence="4 10" id="KW-0963">Cytoplasm</keyword>
<protein>
    <recommendedName>
        <fullName evidence="3 10">Argininosuccinate synthase</fullName>
        <ecNumber evidence="3 10">6.3.4.5</ecNumber>
    </recommendedName>
    <alternativeName>
        <fullName evidence="10">Citrulline--aspartate ligase</fullName>
    </alternativeName>
</protein>
<keyword evidence="8 10" id="KW-0547">Nucleotide-binding</keyword>
<dbReference type="NCBIfam" id="NF001770">
    <property type="entry name" value="PRK00509.1"/>
    <property type="match status" value="1"/>
</dbReference>
<feature type="binding site" evidence="10">
    <location>
        <position position="87"/>
    </location>
    <ligand>
        <name>L-citrulline</name>
        <dbReference type="ChEBI" id="CHEBI:57743"/>
    </ligand>
</feature>
<dbReference type="PANTHER" id="PTHR11587">
    <property type="entry name" value="ARGININOSUCCINATE SYNTHASE"/>
    <property type="match status" value="1"/>
</dbReference>
<dbReference type="GO" id="GO:0006526">
    <property type="term" value="P:L-arginine biosynthetic process"/>
    <property type="evidence" value="ECO:0007669"/>
    <property type="project" value="UniProtKB-UniRule"/>
</dbReference>
<dbReference type="InterPro" id="IPR001518">
    <property type="entry name" value="Arginosuc_synth"/>
</dbReference>
<comment type="caution">
    <text evidence="13">The sequence shown here is derived from an EMBL/GenBank/DDBJ whole genome shotgun (WGS) entry which is preliminary data.</text>
</comment>
<dbReference type="Gene3D" id="3.90.1260.10">
    <property type="entry name" value="Argininosuccinate synthetase, chain A, domain 2"/>
    <property type="match status" value="1"/>
</dbReference>
<dbReference type="GO" id="GO:0000050">
    <property type="term" value="P:urea cycle"/>
    <property type="evidence" value="ECO:0007669"/>
    <property type="project" value="TreeGrafter"/>
</dbReference>
<comment type="subcellular location">
    <subcellularLocation>
        <location evidence="10">Cytoplasm</location>
    </subcellularLocation>
</comment>
<evidence type="ECO:0000256" key="6">
    <source>
        <dbReference type="ARBA" id="ARBA00022598"/>
    </source>
</evidence>
<dbReference type="InterPro" id="IPR014729">
    <property type="entry name" value="Rossmann-like_a/b/a_fold"/>
</dbReference>
<dbReference type="Pfam" id="PF00764">
    <property type="entry name" value="Arginosuc_synth"/>
    <property type="match status" value="1"/>
</dbReference>
<dbReference type="FunFam" id="3.90.1260.10:FF:000007">
    <property type="entry name" value="Argininosuccinate synthase"/>
    <property type="match status" value="1"/>
</dbReference>
<dbReference type="EC" id="6.3.4.5" evidence="3 10"/>
<dbReference type="GO" id="GO:0004055">
    <property type="term" value="F:argininosuccinate synthase activity"/>
    <property type="evidence" value="ECO:0007669"/>
    <property type="project" value="UniProtKB-UniRule"/>
</dbReference>
<comment type="caution">
    <text evidence="10">Lacks conserved residue(s) required for the propagation of feature annotation.</text>
</comment>
<comment type="pathway">
    <text evidence="1 10">Amino-acid biosynthesis; L-arginine biosynthesis; L-arginine from L-ornithine and carbamoyl phosphate: step 2/3.</text>
</comment>
<feature type="binding site" evidence="10">
    <location>
        <position position="175"/>
    </location>
    <ligand>
        <name>L-citrulline</name>
        <dbReference type="ChEBI" id="CHEBI:57743"/>
    </ligand>
</feature>
<evidence type="ECO:0000256" key="2">
    <source>
        <dbReference type="ARBA" id="ARBA00011881"/>
    </source>
</evidence>
<feature type="binding site" evidence="10">
    <location>
        <position position="123"/>
    </location>
    <ligand>
        <name>L-citrulline</name>
        <dbReference type="ChEBI" id="CHEBI:57743"/>
    </ligand>
</feature>
<evidence type="ECO:0000256" key="3">
    <source>
        <dbReference type="ARBA" id="ARBA00012286"/>
    </source>
</evidence>
<proteinExistence type="inferred from homology"/>
<dbReference type="FunFam" id="3.40.50.620:FF:000038">
    <property type="entry name" value="Argininosuccinate synthase"/>
    <property type="match status" value="1"/>
</dbReference>
<dbReference type="InterPro" id="IPR018223">
    <property type="entry name" value="Arginosuc_synth_CS"/>
</dbReference>
<feature type="binding site" evidence="10">
    <location>
        <position position="117"/>
    </location>
    <ligand>
        <name>ATP</name>
        <dbReference type="ChEBI" id="CHEBI:30616"/>
    </ligand>
</feature>
<evidence type="ECO:0000313" key="13">
    <source>
        <dbReference type="EMBL" id="HJF86491.1"/>
    </source>
</evidence>
<feature type="binding site" evidence="10">
    <location>
        <position position="123"/>
    </location>
    <ligand>
        <name>L-aspartate</name>
        <dbReference type="ChEBI" id="CHEBI:29991"/>
    </ligand>
</feature>
<accession>A0A921LAX7</accession>
<dbReference type="SUPFAM" id="SSF69864">
    <property type="entry name" value="Argininosuccinate synthetase, C-terminal domain"/>
    <property type="match status" value="1"/>
</dbReference>
<reference evidence="13" key="2">
    <citation type="submission" date="2021-09" db="EMBL/GenBank/DDBJ databases">
        <authorList>
            <person name="Gilroy R."/>
        </authorList>
    </citation>
    <scope>NUCLEOTIDE SEQUENCE</scope>
    <source>
        <strain evidence="13">7886</strain>
    </source>
</reference>
<evidence type="ECO:0000256" key="4">
    <source>
        <dbReference type="ARBA" id="ARBA00022490"/>
    </source>
</evidence>
<keyword evidence="9 10" id="KW-0067">ATP-binding</keyword>
<dbReference type="NCBIfam" id="TIGR00032">
    <property type="entry name" value="argG"/>
    <property type="match status" value="1"/>
</dbReference>
<comment type="subunit">
    <text evidence="2 10">Homotetramer.</text>
</comment>
<dbReference type="GO" id="GO:0000053">
    <property type="term" value="P:argininosuccinate metabolic process"/>
    <property type="evidence" value="ECO:0007669"/>
    <property type="project" value="TreeGrafter"/>
</dbReference>
<name>A0A921LAX7_9LACO</name>
<evidence type="ECO:0000256" key="9">
    <source>
        <dbReference type="ARBA" id="ARBA00022840"/>
    </source>
</evidence>
<evidence type="ECO:0000256" key="5">
    <source>
        <dbReference type="ARBA" id="ARBA00022571"/>
    </source>
</evidence>
<feature type="binding site" evidence="10">
    <location>
        <begin position="10"/>
        <end position="18"/>
    </location>
    <ligand>
        <name>ATP</name>
        <dbReference type="ChEBI" id="CHEBI:30616"/>
    </ligand>
</feature>